<dbReference type="PANTHER" id="PTHR21240:SF30">
    <property type="entry name" value="AMIDOHYDROLASE-RELATED DOMAIN-CONTAINING PROTEIN-RELATED"/>
    <property type="match status" value="1"/>
</dbReference>
<dbReference type="InterPro" id="IPR006680">
    <property type="entry name" value="Amidohydro-rel"/>
</dbReference>
<evidence type="ECO:0000256" key="1">
    <source>
        <dbReference type="ARBA" id="ARBA00023239"/>
    </source>
</evidence>
<evidence type="ECO:0000259" key="2">
    <source>
        <dbReference type="Pfam" id="PF04909"/>
    </source>
</evidence>
<dbReference type="SUPFAM" id="SSF51556">
    <property type="entry name" value="Metallo-dependent hydrolases"/>
    <property type="match status" value="1"/>
</dbReference>
<protein>
    <submittedName>
        <fullName evidence="3">Amidohydrolase family protein</fullName>
    </submittedName>
</protein>
<dbReference type="InterPro" id="IPR032466">
    <property type="entry name" value="Metal_Hydrolase"/>
</dbReference>
<keyword evidence="1" id="KW-0456">Lyase</keyword>
<name>A0ABY8G8F5_9GAMM</name>
<gene>
    <name evidence="3" type="ORF">O1Q98_02470</name>
</gene>
<dbReference type="Proteomes" id="UP001219630">
    <property type="component" value="Chromosome"/>
</dbReference>
<keyword evidence="4" id="KW-1185">Reference proteome</keyword>
<dbReference type="PANTHER" id="PTHR21240">
    <property type="entry name" value="2-AMINO-3-CARBOXYLMUCONATE-6-SEMIALDEHYDE DECARBOXYLASE"/>
    <property type="match status" value="1"/>
</dbReference>
<dbReference type="InterPro" id="IPR032465">
    <property type="entry name" value="ACMSD"/>
</dbReference>
<dbReference type="EMBL" id="CP114280">
    <property type="protein sequence ID" value="WFN56203.1"/>
    <property type="molecule type" value="Genomic_DNA"/>
</dbReference>
<organism evidence="3 4">
    <name type="scientific">Dickeya lacustris</name>
    <dbReference type="NCBI Taxonomy" id="2259638"/>
    <lineage>
        <taxon>Bacteria</taxon>
        <taxon>Pseudomonadati</taxon>
        <taxon>Pseudomonadota</taxon>
        <taxon>Gammaproteobacteria</taxon>
        <taxon>Enterobacterales</taxon>
        <taxon>Pectobacteriaceae</taxon>
        <taxon>Dickeya</taxon>
    </lineage>
</organism>
<evidence type="ECO:0000313" key="3">
    <source>
        <dbReference type="EMBL" id="WFN56203.1"/>
    </source>
</evidence>
<accession>A0ABY8G8F5</accession>
<evidence type="ECO:0000313" key="4">
    <source>
        <dbReference type="Proteomes" id="UP001219630"/>
    </source>
</evidence>
<reference evidence="3 4" key="1">
    <citation type="submission" date="2022-12" db="EMBL/GenBank/DDBJ databases">
        <title>Complete genome sequencing of Dickeya lacustris type strain LMG30899.</title>
        <authorList>
            <person name="Dobhal S."/>
            <person name="Arizala D."/>
            <person name="Arif M."/>
        </authorList>
    </citation>
    <scope>NUCLEOTIDE SEQUENCE [LARGE SCALE GENOMIC DNA]</scope>
    <source>
        <strain evidence="3 4">LMG30899</strain>
    </source>
</reference>
<feature type="domain" description="Amidohydrolase-related" evidence="2">
    <location>
        <begin position="67"/>
        <end position="244"/>
    </location>
</feature>
<dbReference type="RefSeq" id="WP_205744262.1">
    <property type="nucleotide sequence ID" value="NZ_CP114280.1"/>
</dbReference>
<dbReference type="Pfam" id="PF04909">
    <property type="entry name" value="Amidohydro_2"/>
    <property type="match status" value="1"/>
</dbReference>
<proteinExistence type="predicted"/>
<sequence>MKLICVEEHVLDPGIGLATQELALTAAPYLKDWGYRVIDGQHVADRSRPHVIAPSESAQKGLNVDASRIADMDEAGIDMQILSYGGFPQLLPAAQAIPLNRAANDKLALAVQAHPTRFAAFATLPWQEPQAAARELERAVKQLGFKGVLINGLPGHTFLDDERYAPVLATLNELNVPLYVHPGLPDLAVQQRYYEGFEREVTARLSMFAWGWHNEAGIQVVRMLLAGVFDRYPNLQVISGHWGKWCLSSCNAWKTLSRRRHRVCIARLCRPTASMCTSRPAAC</sequence>
<dbReference type="Gene3D" id="3.20.20.140">
    <property type="entry name" value="Metal-dependent hydrolases"/>
    <property type="match status" value="1"/>
</dbReference>